<sequence length="728" mass="79681">MKKNLLIAAAITAILSGCGGGDEEGSEKTQSVEKIVGSNGSVEGKVQSNKQTLTVPHLRPQGEPVILPVATVQQSAPNIHPQIEPTPKFIPEYIAPTETPVATAQVDAPAPDVRLEAPVVKLATPVLSETPNLRPQGEPVNGVHNQVVLQKSKYASLLADMDRTNSDSLVNQQFRQQYQEAARQRNNAEAVDNQLTLQESKYASLALDKAVGPTLSPQVKPKLATPVLSETPNLRPQGEPVNGVHNQVVLQKSKYASLLADMDRTNSDSLVNQQFRQQYQEAARQRNNAEAVDNQLTLQESKYASLALDKAVGPTLSPQVKPKLATPVLSETPNLRPQGEPGAPLISGESRKERKQPLAKPDMLDNNRSPSQTEWKSRGVPEQNVIFSEPSPKQITIDSVDEGKQFTLPTTVTTVDDYVAVERDGYLSPNAPTEPPKNTVNYGTQTDRAYAQYIDNIQSELALEEAKARSEKLVERENAEAQEQMAQITAKKMDESDAITADGERAYEKFLQEINKSDAVDESGSFQDSLDSLTYTESKEMEHQALVDSYAEHEDFLDAKNPDDSSLIDNSFEPEDITITPMPSVATAPVITEEVIIEQSALLTHVCITKPVTAADLNDPDTEVQVAAFAFSQAQKQLSDSLAAEGYTQQQYTVRTENGTYVGMYFVHINEAAGTSYELTFTPPKVSNINIEDRQVIIDENNNIVFLDGNDDVLATFKIDTSADCDNQ</sequence>
<dbReference type="EMBL" id="JBIHSN010000003">
    <property type="protein sequence ID" value="MFH0267068.1"/>
    <property type="molecule type" value="Genomic_DNA"/>
</dbReference>
<proteinExistence type="predicted"/>
<gene>
    <name evidence="3" type="ORF">ACGRQ9_16615</name>
</gene>
<protein>
    <recommendedName>
        <fullName evidence="5">Lipoprotein</fullName>
    </recommendedName>
</protein>
<evidence type="ECO:0000313" key="3">
    <source>
        <dbReference type="EMBL" id="MFH0267068.1"/>
    </source>
</evidence>
<feature type="region of interest" description="Disordered" evidence="2">
    <location>
        <begin position="325"/>
        <end position="393"/>
    </location>
</feature>
<evidence type="ECO:0008006" key="5">
    <source>
        <dbReference type="Google" id="ProtNLM"/>
    </source>
</evidence>
<evidence type="ECO:0000256" key="2">
    <source>
        <dbReference type="SAM" id="MobiDB-lite"/>
    </source>
</evidence>
<keyword evidence="4" id="KW-1185">Reference proteome</keyword>
<organism evidence="3 4">
    <name type="scientific">Vibrio rumoiensis</name>
    <dbReference type="NCBI Taxonomy" id="76258"/>
    <lineage>
        <taxon>Bacteria</taxon>
        <taxon>Pseudomonadati</taxon>
        <taxon>Pseudomonadota</taxon>
        <taxon>Gammaproteobacteria</taxon>
        <taxon>Vibrionales</taxon>
        <taxon>Vibrionaceae</taxon>
        <taxon>Vibrio</taxon>
    </lineage>
</organism>
<accession>A0ABW7IZL6</accession>
<evidence type="ECO:0000313" key="4">
    <source>
        <dbReference type="Proteomes" id="UP001607151"/>
    </source>
</evidence>
<keyword evidence="1" id="KW-0175">Coiled coil</keyword>
<evidence type="ECO:0000256" key="1">
    <source>
        <dbReference type="SAM" id="Coils"/>
    </source>
</evidence>
<feature type="coiled-coil region" evidence="1">
    <location>
        <begin position="463"/>
        <end position="498"/>
    </location>
</feature>
<dbReference type="Proteomes" id="UP001607151">
    <property type="component" value="Unassembled WGS sequence"/>
</dbReference>
<name>A0ABW7IZL6_9VIBR</name>
<dbReference type="PROSITE" id="PS51257">
    <property type="entry name" value="PROKAR_LIPOPROTEIN"/>
    <property type="match status" value="1"/>
</dbReference>
<comment type="caution">
    <text evidence="3">The sequence shown here is derived from an EMBL/GenBank/DDBJ whole genome shotgun (WGS) entry which is preliminary data.</text>
</comment>
<dbReference type="RefSeq" id="WP_394608617.1">
    <property type="nucleotide sequence ID" value="NZ_JBIHSN010000003.1"/>
</dbReference>
<reference evidence="3 4" key="1">
    <citation type="submission" date="2024-10" db="EMBL/GenBank/DDBJ databases">
        <authorList>
            <person name="Yibar A."/>
            <person name="Saticioglu I.B."/>
            <person name="Duman M."/>
            <person name="Ajmi N."/>
            <person name="Gurler F."/>
            <person name="Ay H."/>
            <person name="Onuk E."/>
            <person name="Guler S."/>
            <person name="Romalde J.L."/>
        </authorList>
    </citation>
    <scope>NUCLEOTIDE SEQUENCE [LARGE SCALE GENOMIC DNA]</scope>
    <source>
        <strain evidence="3 4">14-MA-B</strain>
    </source>
</reference>